<dbReference type="CDD" id="cd00448">
    <property type="entry name" value="YjgF_YER057c_UK114_family"/>
    <property type="match status" value="1"/>
</dbReference>
<organism evidence="2 3">
    <name type="scientific">Bacteriovorax antarcticus</name>
    <dbReference type="NCBI Taxonomy" id="3088717"/>
    <lineage>
        <taxon>Bacteria</taxon>
        <taxon>Pseudomonadati</taxon>
        <taxon>Bdellovibrionota</taxon>
        <taxon>Bacteriovoracia</taxon>
        <taxon>Bacteriovoracales</taxon>
        <taxon>Bacteriovoracaceae</taxon>
        <taxon>Bacteriovorax</taxon>
    </lineage>
</organism>
<evidence type="ECO:0000313" key="3">
    <source>
        <dbReference type="Proteomes" id="UP001302274"/>
    </source>
</evidence>
<comment type="caution">
    <text evidence="2">The sequence shown here is derived from an EMBL/GenBank/DDBJ whole genome shotgun (WGS) entry which is preliminary data.</text>
</comment>
<proteinExistence type="inferred from homology"/>
<dbReference type="NCBIfam" id="TIGR00004">
    <property type="entry name" value="Rid family detoxifying hydrolase"/>
    <property type="match status" value="1"/>
</dbReference>
<accession>A0ABU5VSK9</accession>
<dbReference type="Pfam" id="PF01042">
    <property type="entry name" value="Ribonuc_L-PSP"/>
    <property type="match status" value="1"/>
</dbReference>
<sequence length="125" mass="13325">MSKIIVNTDLAPAAVGTYSQGVAVNGTYYFSGQIGIDPKTNALVEGFGPQLNQVMKNIDGLLTSQGLTRENIVKTSIFLTDLGNFSAVNDAYVEFFKAPYPARSTVEVPKLPKGAVVEIEVIAAK</sequence>
<dbReference type="Proteomes" id="UP001302274">
    <property type="component" value="Unassembled WGS sequence"/>
</dbReference>
<dbReference type="PANTHER" id="PTHR11803">
    <property type="entry name" value="2-IMINOBUTANOATE/2-IMINOPROPANOATE DEAMINASE RIDA"/>
    <property type="match status" value="1"/>
</dbReference>
<dbReference type="GO" id="GO:0016787">
    <property type="term" value="F:hydrolase activity"/>
    <property type="evidence" value="ECO:0007669"/>
    <property type="project" value="UniProtKB-KW"/>
</dbReference>
<comment type="similarity">
    <text evidence="1">Belongs to the RutC family.</text>
</comment>
<dbReference type="InterPro" id="IPR006056">
    <property type="entry name" value="RidA"/>
</dbReference>
<dbReference type="Gene3D" id="3.30.1330.40">
    <property type="entry name" value="RutC-like"/>
    <property type="match status" value="1"/>
</dbReference>
<name>A0ABU5VSK9_9BACT</name>
<keyword evidence="2" id="KW-0378">Hydrolase</keyword>
<dbReference type="PANTHER" id="PTHR11803:SF39">
    <property type="entry name" value="2-IMINOBUTANOATE_2-IMINOPROPANOATE DEAMINASE"/>
    <property type="match status" value="1"/>
</dbReference>
<protein>
    <submittedName>
        <fullName evidence="2">Rid family detoxifying hydrolase</fullName>
    </submittedName>
</protein>
<reference evidence="2 3" key="1">
    <citation type="submission" date="2023-11" db="EMBL/GenBank/DDBJ databases">
        <title>A Novel Polar Bacteriovorax (B. antarcticus) Isolated from the Biocrust in Antarctica.</title>
        <authorList>
            <person name="Mun W."/>
            <person name="Choi S.Y."/>
            <person name="Mitchell R.J."/>
        </authorList>
    </citation>
    <scope>NUCLEOTIDE SEQUENCE [LARGE SCALE GENOMIC DNA]</scope>
    <source>
        <strain evidence="2 3">PP10</strain>
    </source>
</reference>
<keyword evidence="3" id="KW-1185">Reference proteome</keyword>
<evidence type="ECO:0000313" key="2">
    <source>
        <dbReference type="EMBL" id="MEA9355373.1"/>
    </source>
</evidence>
<dbReference type="SUPFAM" id="SSF55298">
    <property type="entry name" value="YjgF-like"/>
    <property type="match status" value="1"/>
</dbReference>
<dbReference type="RefSeq" id="WP_323574878.1">
    <property type="nucleotide sequence ID" value="NZ_JAYGJQ010000001.1"/>
</dbReference>
<dbReference type="InterPro" id="IPR006175">
    <property type="entry name" value="YjgF/YER057c/UK114"/>
</dbReference>
<gene>
    <name evidence="2" type="ORF">SHI21_04140</name>
</gene>
<evidence type="ECO:0000256" key="1">
    <source>
        <dbReference type="ARBA" id="ARBA00010552"/>
    </source>
</evidence>
<dbReference type="InterPro" id="IPR035959">
    <property type="entry name" value="RutC-like_sf"/>
</dbReference>
<dbReference type="EMBL" id="JAYGJQ010000001">
    <property type="protein sequence ID" value="MEA9355373.1"/>
    <property type="molecule type" value="Genomic_DNA"/>
</dbReference>